<dbReference type="Gene3D" id="2.60.40.10">
    <property type="entry name" value="Immunoglobulins"/>
    <property type="match status" value="3"/>
</dbReference>
<dbReference type="PROSITE" id="PS50093">
    <property type="entry name" value="PKD"/>
    <property type="match status" value="2"/>
</dbReference>
<dbReference type="InterPro" id="IPR035986">
    <property type="entry name" value="PKD_dom_sf"/>
</dbReference>
<dbReference type="CDD" id="cd00146">
    <property type="entry name" value="PKD"/>
    <property type="match status" value="2"/>
</dbReference>
<gene>
    <name evidence="2" type="ORF">U6A24_02540</name>
</gene>
<dbReference type="Proteomes" id="UP001327027">
    <property type="component" value="Unassembled WGS sequence"/>
</dbReference>
<sequence>MKKIMSFLILGCICGCVKEEAIPVVVDFEFEVFNDDFSVPVQIVFFNRTQGAEDYEWRFEGGSPSRSVNRNPGVIQYESQGTYEIELIGSNQDGSRDSKLIEIRIDEPVVIDFEINNLVDNFSPAVYTFTNTSTGATTYSWTFDEGTPPTSSERDPGEVVFVNPGEHQVMLEVSNGRETYDLQKTVTVAPLLLSDFGYQPAFEDDDYQVPVRIQFENNSISATSFQWSFTGAATSTTNDENPEIIFTDPGIQTITLTSSNGKDSKTTEKTIEVFANTNLRTFTDVRLGINTAHTSNTIGSFFSIADRETYTNNEINNEIGKTIDLVFFGLNEEFTRNRFVSPDRLSETTFEPLQNPKNTVFINSQELCNCIASLSAQEFDALQNDARLRDLTIEETPGGLQSFDNVEAPRVVLFQTQEGKKGAIKIKQFVRDGQNSYIIVDIKVQKESTNL</sequence>
<evidence type="ECO:0000313" key="2">
    <source>
        <dbReference type="EMBL" id="MEB3344318.1"/>
    </source>
</evidence>
<dbReference type="InterPro" id="IPR022409">
    <property type="entry name" value="PKD/Chitinase_dom"/>
</dbReference>
<dbReference type="RefSeq" id="WP_324178365.1">
    <property type="nucleotide sequence ID" value="NZ_BAABAW010000016.1"/>
</dbReference>
<comment type="caution">
    <text evidence="2">The sequence shown here is derived from an EMBL/GenBank/DDBJ whole genome shotgun (WGS) entry which is preliminary data.</text>
</comment>
<evidence type="ECO:0000313" key="3">
    <source>
        <dbReference type="Proteomes" id="UP001327027"/>
    </source>
</evidence>
<keyword evidence="3" id="KW-1185">Reference proteome</keyword>
<feature type="domain" description="PKD" evidence="1">
    <location>
        <begin position="127"/>
        <end position="188"/>
    </location>
</feature>
<name>A0ABU5ZQX1_9FLAO</name>
<feature type="domain" description="PKD" evidence="1">
    <location>
        <begin position="221"/>
        <end position="273"/>
    </location>
</feature>
<organism evidence="2 3">
    <name type="scientific">Aquimarina gracilis</name>
    <dbReference type="NCBI Taxonomy" id="874422"/>
    <lineage>
        <taxon>Bacteria</taxon>
        <taxon>Pseudomonadati</taxon>
        <taxon>Bacteroidota</taxon>
        <taxon>Flavobacteriia</taxon>
        <taxon>Flavobacteriales</taxon>
        <taxon>Flavobacteriaceae</taxon>
        <taxon>Aquimarina</taxon>
    </lineage>
</organism>
<reference evidence="2 3" key="1">
    <citation type="journal article" date="2013" name="Int. J. Syst. Evol. Microbiol.">
        <title>Aquimarina gracilis sp. nov., isolated from the gut microflora of a mussel, Mytilus coruscus, and emended description of Aquimarina spongiae.</title>
        <authorList>
            <person name="Park S.C."/>
            <person name="Choe H.N."/>
            <person name="Baik K.S."/>
            <person name="Seong C.N."/>
        </authorList>
    </citation>
    <scope>NUCLEOTIDE SEQUENCE [LARGE SCALE GENOMIC DNA]</scope>
    <source>
        <strain evidence="2 3">PSC32</strain>
    </source>
</reference>
<evidence type="ECO:0000259" key="1">
    <source>
        <dbReference type="PROSITE" id="PS50093"/>
    </source>
</evidence>
<proteinExistence type="predicted"/>
<dbReference type="Pfam" id="PF00801">
    <property type="entry name" value="PKD"/>
    <property type="match status" value="1"/>
</dbReference>
<dbReference type="SUPFAM" id="SSF49299">
    <property type="entry name" value="PKD domain"/>
    <property type="match status" value="3"/>
</dbReference>
<protein>
    <submittedName>
        <fullName evidence="2">PKD domain-containing protein</fullName>
    </submittedName>
</protein>
<dbReference type="InterPro" id="IPR000601">
    <property type="entry name" value="PKD_dom"/>
</dbReference>
<dbReference type="EMBL" id="JAYKLX010000001">
    <property type="protein sequence ID" value="MEB3344318.1"/>
    <property type="molecule type" value="Genomic_DNA"/>
</dbReference>
<accession>A0ABU5ZQX1</accession>
<dbReference type="InterPro" id="IPR013783">
    <property type="entry name" value="Ig-like_fold"/>
</dbReference>
<dbReference type="SMART" id="SM00089">
    <property type="entry name" value="PKD"/>
    <property type="match status" value="3"/>
</dbReference>